<dbReference type="InterPro" id="IPR045400">
    <property type="entry name" value="Wolframin_Cys-rich"/>
</dbReference>
<evidence type="ECO:0000313" key="6">
    <source>
        <dbReference type="EMBL" id="KAK7071217.1"/>
    </source>
</evidence>
<dbReference type="PANTHER" id="PTHR13098">
    <property type="entry name" value="WOLFRAMIN"/>
    <property type="match status" value="1"/>
</dbReference>
<keyword evidence="7" id="KW-1185">Reference proteome</keyword>
<dbReference type="AlphaFoldDB" id="A0AAN8WS32"/>
<dbReference type="Pfam" id="PF19913">
    <property type="entry name" value="WCOB"/>
    <property type="match status" value="1"/>
</dbReference>
<protein>
    <recommendedName>
        <fullName evidence="8">Wolframin</fullName>
    </recommendedName>
</protein>
<dbReference type="PRINTS" id="PR02060">
    <property type="entry name" value="WOLFFAMILY"/>
</dbReference>
<feature type="transmembrane region" description="Helical" evidence="2">
    <location>
        <begin position="566"/>
        <end position="587"/>
    </location>
</feature>
<keyword evidence="2" id="KW-0812">Transmembrane</keyword>
<reference evidence="6 7" key="1">
    <citation type="submission" date="2023-11" db="EMBL/GenBank/DDBJ databases">
        <title>Halocaridina rubra genome assembly.</title>
        <authorList>
            <person name="Smith C."/>
        </authorList>
    </citation>
    <scope>NUCLEOTIDE SEQUENCE [LARGE SCALE GENOMIC DNA]</scope>
    <source>
        <strain evidence="6">EP-1</strain>
        <tissue evidence="6">Whole</tissue>
    </source>
</reference>
<name>A0AAN8WS32_HALRR</name>
<evidence type="ECO:0000259" key="4">
    <source>
        <dbReference type="Pfam" id="PF19914"/>
    </source>
</evidence>
<accession>A0AAN8WS32</accession>
<dbReference type="Pfam" id="PF20023">
    <property type="entry name" value="WSLR"/>
    <property type="match status" value="1"/>
</dbReference>
<feature type="transmembrane region" description="Helical" evidence="2">
    <location>
        <begin position="371"/>
        <end position="388"/>
    </location>
</feature>
<dbReference type="Pfam" id="PF19914">
    <property type="entry name" value="WEF-hand"/>
    <property type="match status" value="1"/>
</dbReference>
<gene>
    <name evidence="6" type="ORF">SK128_001674</name>
</gene>
<dbReference type="GO" id="GO:0030968">
    <property type="term" value="P:endoplasmic reticulum unfolded protein response"/>
    <property type="evidence" value="ECO:0007669"/>
    <property type="project" value="TreeGrafter"/>
</dbReference>
<organism evidence="6 7">
    <name type="scientific">Halocaridina rubra</name>
    <name type="common">Hawaiian red shrimp</name>
    <dbReference type="NCBI Taxonomy" id="373956"/>
    <lineage>
        <taxon>Eukaryota</taxon>
        <taxon>Metazoa</taxon>
        <taxon>Ecdysozoa</taxon>
        <taxon>Arthropoda</taxon>
        <taxon>Crustacea</taxon>
        <taxon>Multicrustacea</taxon>
        <taxon>Malacostraca</taxon>
        <taxon>Eumalacostraca</taxon>
        <taxon>Eucarida</taxon>
        <taxon>Decapoda</taxon>
        <taxon>Pleocyemata</taxon>
        <taxon>Caridea</taxon>
        <taxon>Atyoidea</taxon>
        <taxon>Atyidae</taxon>
        <taxon>Halocaridina</taxon>
    </lineage>
</organism>
<feature type="transmembrane region" description="Helical" evidence="2">
    <location>
        <begin position="448"/>
        <end position="467"/>
    </location>
</feature>
<feature type="transmembrane region" description="Helical" evidence="2">
    <location>
        <begin position="228"/>
        <end position="248"/>
    </location>
</feature>
<feature type="transmembrane region" description="Helical" evidence="2">
    <location>
        <begin position="474"/>
        <end position="492"/>
    </location>
</feature>
<evidence type="ECO:0000259" key="5">
    <source>
        <dbReference type="Pfam" id="PF20053"/>
    </source>
</evidence>
<dbReference type="InterPro" id="IPR026209">
    <property type="entry name" value="Wolframin_fam"/>
</dbReference>
<dbReference type="InterPro" id="IPR045461">
    <property type="entry name" value="Wolframin_OB_fold"/>
</dbReference>
<dbReference type="EMBL" id="JAXCGZ010015115">
    <property type="protein sequence ID" value="KAK7071217.1"/>
    <property type="molecule type" value="Genomic_DNA"/>
</dbReference>
<dbReference type="GO" id="GO:0055074">
    <property type="term" value="P:calcium ion homeostasis"/>
    <property type="evidence" value="ECO:0007669"/>
    <property type="project" value="TreeGrafter"/>
</dbReference>
<feature type="transmembrane region" description="Helical" evidence="2">
    <location>
        <begin position="504"/>
        <end position="528"/>
    </location>
</feature>
<dbReference type="GO" id="GO:0005789">
    <property type="term" value="C:endoplasmic reticulum membrane"/>
    <property type="evidence" value="ECO:0007669"/>
    <property type="project" value="TreeGrafter"/>
</dbReference>
<dbReference type="InterPro" id="IPR045460">
    <property type="entry name" value="Wolframin_EF-hand"/>
</dbReference>
<feature type="domain" description="Wolframin OB-fold" evidence="3">
    <location>
        <begin position="702"/>
        <end position="811"/>
    </location>
</feature>
<evidence type="ECO:0008006" key="8">
    <source>
        <dbReference type="Google" id="ProtNLM"/>
    </source>
</evidence>
<feature type="transmembrane region" description="Helical" evidence="2">
    <location>
        <begin position="260"/>
        <end position="282"/>
    </location>
</feature>
<feature type="compositionally biased region" description="Polar residues" evidence="1">
    <location>
        <begin position="1"/>
        <end position="26"/>
    </location>
</feature>
<dbReference type="Pfam" id="PF20053">
    <property type="entry name" value="WC-rich"/>
    <property type="match status" value="1"/>
</dbReference>
<sequence>MSATLPSDPTIPVNSQRKTSRRQWSVQGGPRGLLQRMRSQLAEDGCPESQLVMGRTLLQQLDSNQETADEDARLAVFWLTQASLQGNKEATELLENCLNNNIGICDHNYRDIRECLEMDLQEKLARGAAHLLFSRLSDGNDFISSSSLSNKVHNLVKGVEEEDKLSDDHQQEKSEDCNNLEEKYGGERFAEDHLISASVFYCQGHVPPLHRYITPAPSSAESHLVNTFMLPVRLIVEIYSSCVNFLGVNLTNFFLRLFSLANPVSSFVMVLILSYLILLMGTGQTSTVLPGIVSCISLFVMILSTAHMLLLRRHFDAFHTWSVVFSYYCPELDVDKIENKFKTRCWKPYAALIIAIFFYLGSVPLTSSKFIIYYLPALYLCSALTLFLVPERLNLWQFVSLAVHLSAVTPSVYNTINHWVLPFVKETGLELAFTLHQIHLWENVKLNLGIASMFHMIWCLCCGIVLLKYGIVFFMPHLVSLMWCHLSVLATQMVTDGDNLLTPIATWCVLVILPFATPLVLTVAPGLIFASLCLKLGYDLYIATLILVTGIALTWMLRQFWPSFTIVYKVVLMGVILISVLQPNLMLKLPTQKTSRLMWESYKNTCWPTKNTNAASVHRCLPLQGTLVNWQGTVTQVEIVNVQNIPQSILGVLPEFVENPLKCYIGIKSRPCHSNKLSLDEREHCHVLQNALGANACTLENWNEYTFEINIAMTSSSWKFGSGTSLIKIIADDVFREFALGLHLSDEVDFIGALDKNIGSQNPSLILSSIKCINCKSKLSSLSKHTLQFQRDLWVAPTFIFNFLMGPVLTI</sequence>
<feature type="domain" description="Wolframin cysteine-rich" evidence="5">
    <location>
        <begin position="599"/>
        <end position="700"/>
    </location>
</feature>
<evidence type="ECO:0000256" key="2">
    <source>
        <dbReference type="SAM" id="Phobius"/>
    </source>
</evidence>
<feature type="transmembrane region" description="Helical" evidence="2">
    <location>
        <begin position="540"/>
        <end position="560"/>
    </location>
</feature>
<proteinExistence type="predicted"/>
<evidence type="ECO:0000259" key="3">
    <source>
        <dbReference type="Pfam" id="PF19913"/>
    </source>
</evidence>
<feature type="transmembrane region" description="Helical" evidence="2">
    <location>
        <begin position="346"/>
        <end position="365"/>
    </location>
</feature>
<comment type="caution">
    <text evidence="6">The sequence shown here is derived from an EMBL/GenBank/DDBJ whole genome shotgun (WGS) entry which is preliminary data.</text>
</comment>
<evidence type="ECO:0000313" key="7">
    <source>
        <dbReference type="Proteomes" id="UP001381693"/>
    </source>
</evidence>
<dbReference type="InterPro" id="IPR045458">
    <property type="entry name" value="Wolframin_Sel1-like_rpt"/>
</dbReference>
<keyword evidence="2" id="KW-0472">Membrane</keyword>
<dbReference type="PANTHER" id="PTHR13098:SF3">
    <property type="entry name" value="WOLFRAMIN"/>
    <property type="match status" value="1"/>
</dbReference>
<feature type="domain" description="Wolframin EF-hand" evidence="4">
    <location>
        <begin position="125"/>
        <end position="202"/>
    </location>
</feature>
<feature type="transmembrane region" description="Helical" evidence="2">
    <location>
        <begin position="288"/>
        <end position="311"/>
    </location>
</feature>
<evidence type="ECO:0000256" key="1">
    <source>
        <dbReference type="SAM" id="MobiDB-lite"/>
    </source>
</evidence>
<keyword evidence="2" id="KW-1133">Transmembrane helix</keyword>
<feature type="region of interest" description="Disordered" evidence="1">
    <location>
        <begin position="1"/>
        <end position="29"/>
    </location>
</feature>
<dbReference type="Proteomes" id="UP001381693">
    <property type="component" value="Unassembled WGS sequence"/>
</dbReference>